<evidence type="ECO:0000256" key="2">
    <source>
        <dbReference type="ARBA" id="ARBA00022525"/>
    </source>
</evidence>
<dbReference type="GO" id="GO:0004252">
    <property type="term" value="F:serine-type endopeptidase activity"/>
    <property type="evidence" value="ECO:0007669"/>
    <property type="project" value="InterPro"/>
</dbReference>
<dbReference type="PROSITE" id="PS00134">
    <property type="entry name" value="TRYPSIN_HIS"/>
    <property type="match status" value="1"/>
</dbReference>
<proteinExistence type="predicted"/>
<keyword evidence="6" id="KW-0378">Hydrolase</keyword>
<name>A0AAN9ACB8_HALRR</name>
<evidence type="ECO:0000256" key="4">
    <source>
        <dbReference type="SAM" id="SignalP"/>
    </source>
</evidence>
<dbReference type="InterPro" id="IPR043504">
    <property type="entry name" value="Peptidase_S1_PA_chymotrypsin"/>
</dbReference>
<keyword evidence="6" id="KW-0472">Membrane</keyword>
<keyword evidence="4" id="KW-0732">Signal</keyword>
<dbReference type="PROSITE" id="PS50240">
    <property type="entry name" value="TRYPSIN_DOM"/>
    <property type="match status" value="1"/>
</dbReference>
<dbReference type="AlphaFoldDB" id="A0AAN9ACB8"/>
<comment type="caution">
    <text evidence="6">The sequence shown here is derived from an EMBL/GenBank/DDBJ whole genome shotgun (WGS) entry which is preliminary data.</text>
</comment>
<keyword evidence="7" id="KW-1185">Reference proteome</keyword>
<evidence type="ECO:0000259" key="5">
    <source>
        <dbReference type="PROSITE" id="PS50240"/>
    </source>
</evidence>
<reference evidence="6 7" key="1">
    <citation type="submission" date="2023-11" db="EMBL/GenBank/DDBJ databases">
        <title>Halocaridina rubra genome assembly.</title>
        <authorList>
            <person name="Smith C."/>
        </authorList>
    </citation>
    <scope>NUCLEOTIDE SEQUENCE [LARGE SCALE GENOMIC DNA]</scope>
    <source>
        <strain evidence="6">EP-1</strain>
        <tissue evidence="6">Whole</tissue>
    </source>
</reference>
<dbReference type="InterPro" id="IPR001314">
    <property type="entry name" value="Peptidase_S1A"/>
</dbReference>
<evidence type="ECO:0000313" key="6">
    <source>
        <dbReference type="EMBL" id="KAK7080485.1"/>
    </source>
</evidence>
<keyword evidence="6" id="KW-0812">Transmembrane</keyword>
<feature type="signal peptide" evidence="4">
    <location>
        <begin position="1"/>
        <end position="20"/>
    </location>
</feature>
<dbReference type="InterPro" id="IPR018114">
    <property type="entry name" value="TRYPSIN_HIS"/>
</dbReference>
<dbReference type="EMBL" id="JAXCGZ010005902">
    <property type="protein sequence ID" value="KAK7080485.1"/>
    <property type="molecule type" value="Genomic_DNA"/>
</dbReference>
<protein>
    <submittedName>
        <fullName evidence="6">Transmembrane protease serine 6</fullName>
        <ecNumber evidence="6">3.4.21.106</ecNumber>
    </submittedName>
</protein>
<dbReference type="Pfam" id="PF00089">
    <property type="entry name" value="Trypsin"/>
    <property type="match status" value="1"/>
</dbReference>
<dbReference type="PRINTS" id="PR00722">
    <property type="entry name" value="CHYMOTRYPSIN"/>
</dbReference>
<dbReference type="PANTHER" id="PTHR24252:SF7">
    <property type="entry name" value="HYALIN"/>
    <property type="match status" value="1"/>
</dbReference>
<feature type="chain" id="PRO_5042816009" evidence="4">
    <location>
        <begin position="21"/>
        <end position="271"/>
    </location>
</feature>
<gene>
    <name evidence="6" type="primary">TMPRSS6_4</name>
    <name evidence="6" type="ORF">SK128_014142</name>
</gene>
<accession>A0AAN9ACB8</accession>
<keyword evidence="6" id="KW-0645">Protease</keyword>
<feature type="domain" description="Peptidase S1" evidence="5">
    <location>
        <begin position="31"/>
        <end position="262"/>
    </location>
</feature>
<dbReference type="InterPro" id="IPR001254">
    <property type="entry name" value="Trypsin_dom"/>
</dbReference>
<dbReference type="SUPFAM" id="SSF50494">
    <property type="entry name" value="Trypsin-like serine proteases"/>
    <property type="match status" value="1"/>
</dbReference>
<evidence type="ECO:0000256" key="3">
    <source>
        <dbReference type="ARBA" id="ARBA00023157"/>
    </source>
</evidence>
<evidence type="ECO:0000313" key="7">
    <source>
        <dbReference type="Proteomes" id="UP001381693"/>
    </source>
</evidence>
<comment type="subcellular location">
    <subcellularLocation>
        <location evidence="1">Secreted</location>
    </subcellularLocation>
</comment>
<dbReference type="InterPro" id="IPR009003">
    <property type="entry name" value="Peptidase_S1_PA"/>
</dbReference>
<dbReference type="GO" id="GO:0016485">
    <property type="term" value="P:protein processing"/>
    <property type="evidence" value="ECO:0007669"/>
    <property type="project" value="UniProtKB-ARBA"/>
</dbReference>
<dbReference type="EC" id="3.4.21.106" evidence="6"/>
<dbReference type="GO" id="GO:0005576">
    <property type="term" value="C:extracellular region"/>
    <property type="evidence" value="ECO:0007669"/>
    <property type="project" value="UniProtKB-SubCell"/>
</dbReference>
<dbReference type="Proteomes" id="UP001381693">
    <property type="component" value="Unassembled WGS sequence"/>
</dbReference>
<dbReference type="PANTHER" id="PTHR24252">
    <property type="entry name" value="ACROSIN-RELATED"/>
    <property type="match status" value="1"/>
</dbReference>
<evidence type="ECO:0000256" key="1">
    <source>
        <dbReference type="ARBA" id="ARBA00004613"/>
    </source>
</evidence>
<dbReference type="Gene3D" id="2.40.10.10">
    <property type="entry name" value="Trypsin-like serine proteases"/>
    <property type="match status" value="2"/>
</dbReference>
<keyword evidence="2" id="KW-0964">Secreted</keyword>
<keyword evidence="3" id="KW-1015">Disulfide bond</keyword>
<dbReference type="SMART" id="SM00020">
    <property type="entry name" value="Tryp_SPc"/>
    <property type="match status" value="1"/>
</dbReference>
<dbReference type="FunFam" id="2.40.10.10:FF:000047">
    <property type="entry name" value="Trypsin eta"/>
    <property type="match status" value="1"/>
</dbReference>
<sequence length="271" mass="29148">MASVFTYLVFLAALSSVVGPFGVHSDASSRIVGGQPANVGEFPYLVSIQDISLGTDRHFCGGAIYSDSYILTAAHCLIDISPANIKVVAGEHDRGVSEGNEQITYVTEMISHPNFNVDTYLNDIALLKLTQKLRFNNYVKSILLPDETVTSPSCVMAGWGATIENGNPVDILQKVTLPLWDDVSCNDFLNEYCPSCIGLSICAGEHEGGKDACHADDGGPLVCTETEMIGLSSWGYGCARPNKPGVYVELMHYKAWVEAETKKRLGSGADS</sequence>
<dbReference type="CDD" id="cd00190">
    <property type="entry name" value="Tryp_SPc"/>
    <property type="match status" value="1"/>
</dbReference>
<organism evidence="6 7">
    <name type="scientific">Halocaridina rubra</name>
    <name type="common">Hawaiian red shrimp</name>
    <dbReference type="NCBI Taxonomy" id="373956"/>
    <lineage>
        <taxon>Eukaryota</taxon>
        <taxon>Metazoa</taxon>
        <taxon>Ecdysozoa</taxon>
        <taxon>Arthropoda</taxon>
        <taxon>Crustacea</taxon>
        <taxon>Multicrustacea</taxon>
        <taxon>Malacostraca</taxon>
        <taxon>Eumalacostraca</taxon>
        <taxon>Eucarida</taxon>
        <taxon>Decapoda</taxon>
        <taxon>Pleocyemata</taxon>
        <taxon>Caridea</taxon>
        <taxon>Atyoidea</taxon>
        <taxon>Atyidae</taxon>
        <taxon>Halocaridina</taxon>
    </lineage>
</organism>